<name>A0A258CPY3_CAUVI</name>
<feature type="non-terminal residue" evidence="1">
    <location>
        <position position="1"/>
    </location>
</feature>
<evidence type="ECO:0000313" key="2">
    <source>
        <dbReference type="Proteomes" id="UP000215616"/>
    </source>
</evidence>
<dbReference type="Proteomes" id="UP000215616">
    <property type="component" value="Unassembled WGS sequence"/>
</dbReference>
<dbReference type="EMBL" id="NCDQ01000706">
    <property type="protein sequence ID" value="OYW97171.1"/>
    <property type="molecule type" value="Genomic_DNA"/>
</dbReference>
<accession>A0A258CPY3</accession>
<sequence>GRTEAEAAAALGDPDRLARELRADAGLRRWEETPLCCQPTYVTCHSQTNCCSLDAYSATTVLIRWPTSWNEGAESMRCPPTSITRLR</sequence>
<dbReference type="AlphaFoldDB" id="A0A258CPY3"/>
<reference evidence="1 2" key="1">
    <citation type="submission" date="2017-03" db="EMBL/GenBank/DDBJ databases">
        <title>Lifting the veil on microbial sulfur biogeochemistry in mining wastewaters.</title>
        <authorList>
            <person name="Kantor R.S."/>
            <person name="Colenbrander Nelson T."/>
            <person name="Marshall S."/>
            <person name="Bennett D."/>
            <person name="Apte S."/>
            <person name="Camacho D."/>
            <person name="Thomas B.C."/>
            <person name="Warren L.A."/>
            <person name="Banfield J.F."/>
        </authorList>
    </citation>
    <scope>NUCLEOTIDE SEQUENCE [LARGE SCALE GENOMIC DNA]</scope>
    <source>
        <strain evidence="1">32-67-7</strain>
    </source>
</reference>
<protein>
    <submittedName>
        <fullName evidence="1">Uncharacterized protein</fullName>
    </submittedName>
</protein>
<gene>
    <name evidence="1" type="ORF">B7Z12_22070</name>
</gene>
<proteinExistence type="predicted"/>
<comment type="caution">
    <text evidence="1">The sequence shown here is derived from an EMBL/GenBank/DDBJ whole genome shotgun (WGS) entry which is preliminary data.</text>
</comment>
<organism evidence="1 2">
    <name type="scientific">Caulobacter vibrioides</name>
    <name type="common">Caulobacter crescentus</name>
    <dbReference type="NCBI Taxonomy" id="155892"/>
    <lineage>
        <taxon>Bacteria</taxon>
        <taxon>Pseudomonadati</taxon>
        <taxon>Pseudomonadota</taxon>
        <taxon>Alphaproteobacteria</taxon>
        <taxon>Caulobacterales</taxon>
        <taxon>Caulobacteraceae</taxon>
        <taxon>Caulobacter</taxon>
    </lineage>
</organism>
<evidence type="ECO:0000313" key="1">
    <source>
        <dbReference type="EMBL" id="OYW97171.1"/>
    </source>
</evidence>